<feature type="transmembrane region" description="Helical" evidence="8">
    <location>
        <begin position="953"/>
        <end position="973"/>
    </location>
</feature>
<dbReference type="InterPro" id="IPR001991">
    <property type="entry name" value="Na-dicarboxylate_symporter"/>
</dbReference>
<feature type="transmembrane region" description="Helical" evidence="8">
    <location>
        <begin position="288"/>
        <end position="309"/>
    </location>
</feature>
<keyword evidence="4 8" id="KW-0812">Transmembrane</keyword>
<evidence type="ECO:0000256" key="7">
    <source>
        <dbReference type="SAM" id="MobiDB-lite"/>
    </source>
</evidence>
<dbReference type="PRINTS" id="PR00173">
    <property type="entry name" value="EDTRNSPORT"/>
</dbReference>
<dbReference type="Gene3D" id="1.10.3860.10">
    <property type="entry name" value="Sodium:dicarboxylate symporter"/>
    <property type="match status" value="2"/>
</dbReference>
<evidence type="ECO:0008006" key="11">
    <source>
        <dbReference type="Google" id="ProtNLM"/>
    </source>
</evidence>
<evidence type="ECO:0000256" key="8">
    <source>
        <dbReference type="SAM" id="Phobius"/>
    </source>
</evidence>
<keyword evidence="10" id="KW-1185">Reference proteome</keyword>
<dbReference type="InterPro" id="IPR036458">
    <property type="entry name" value="Na:dicarbo_symporter_sf"/>
</dbReference>
<gene>
    <name evidence="9" type="ORF">ACHHYP_02440</name>
</gene>
<feature type="transmembrane region" description="Helical" evidence="8">
    <location>
        <begin position="925"/>
        <end position="947"/>
    </location>
</feature>
<dbReference type="GO" id="GO:0015293">
    <property type="term" value="F:symporter activity"/>
    <property type="evidence" value="ECO:0007669"/>
    <property type="project" value="UniProtKB-KW"/>
</dbReference>
<dbReference type="STRING" id="1202772.A0A1V9Z6L8"/>
<name>A0A1V9Z6L8_ACHHY</name>
<keyword evidence="5 8" id="KW-1133">Transmembrane helix</keyword>
<keyword evidence="6 8" id="KW-0472">Membrane</keyword>
<organism evidence="9 10">
    <name type="scientific">Achlya hypogyna</name>
    <name type="common">Oomycete</name>
    <name type="synonym">Protoachlya hypogyna</name>
    <dbReference type="NCBI Taxonomy" id="1202772"/>
    <lineage>
        <taxon>Eukaryota</taxon>
        <taxon>Sar</taxon>
        <taxon>Stramenopiles</taxon>
        <taxon>Oomycota</taxon>
        <taxon>Saprolegniomycetes</taxon>
        <taxon>Saprolegniales</taxon>
        <taxon>Achlyaceae</taxon>
        <taxon>Achlya</taxon>
    </lineage>
</organism>
<dbReference type="EMBL" id="JNBR01000403">
    <property type="protein sequence ID" value="OQR93591.1"/>
    <property type="molecule type" value="Genomic_DNA"/>
</dbReference>
<proteinExistence type="predicted"/>
<feature type="transmembrane region" description="Helical" evidence="8">
    <location>
        <begin position="38"/>
        <end position="63"/>
    </location>
</feature>
<dbReference type="SUPFAM" id="SSF118215">
    <property type="entry name" value="Proton glutamate symport protein"/>
    <property type="match status" value="2"/>
</dbReference>
<feature type="transmembrane region" description="Helical" evidence="8">
    <location>
        <begin position="125"/>
        <end position="146"/>
    </location>
</feature>
<feature type="transmembrane region" description="Helical" evidence="8">
    <location>
        <begin position="547"/>
        <end position="568"/>
    </location>
</feature>
<feature type="transmembrane region" description="Helical" evidence="8">
    <location>
        <begin position="588"/>
        <end position="608"/>
    </location>
</feature>
<evidence type="ECO:0000256" key="3">
    <source>
        <dbReference type="ARBA" id="ARBA00022475"/>
    </source>
</evidence>
<dbReference type="GO" id="GO:0005886">
    <property type="term" value="C:plasma membrane"/>
    <property type="evidence" value="ECO:0007669"/>
    <property type="project" value="UniProtKB-SubCell"/>
</dbReference>
<feature type="transmembrane region" description="Helical" evidence="8">
    <location>
        <begin position="455"/>
        <end position="475"/>
    </location>
</feature>
<feature type="transmembrane region" description="Helical" evidence="8">
    <location>
        <begin position="821"/>
        <end position="845"/>
    </location>
</feature>
<feature type="transmembrane region" description="Helical" evidence="8">
    <location>
        <begin position="408"/>
        <end position="425"/>
    </location>
</feature>
<accession>A0A1V9Z6L8</accession>
<dbReference type="Pfam" id="PF00375">
    <property type="entry name" value="SDF"/>
    <property type="match status" value="2"/>
</dbReference>
<feature type="transmembrane region" description="Helical" evidence="8">
    <location>
        <begin position="83"/>
        <end position="113"/>
    </location>
</feature>
<evidence type="ECO:0000256" key="2">
    <source>
        <dbReference type="ARBA" id="ARBA00022448"/>
    </source>
</evidence>
<evidence type="ECO:0000256" key="1">
    <source>
        <dbReference type="ARBA" id="ARBA00004651"/>
    </source>
</evidence>
<dbReference type="Proteomes" id="UP000243579">
    <property type="component" value="Unassembled WGS sequence"/>
</dbReference>
<comment type="subcellular location">
    <subcellularLocation>
        <location evidence="1">Cell membrane</location>
        <topology evidence="1">Multi-pass membrane protein</topology>
    </subcellularLocation>
</comment>
<feature type="transmembrane region" description="Helical" evidence="8">
    <location>
        <begin position="432"/>
        <end position="449"/>
    </location>
</feature>
<sequence length="1014" mass="109170">MDDELSADGTSTVAMEYARVISLRVESSSGVNEKTSRLLHWFLGAPGILGGTAVALAIVYAVVSTAGDANVAVVFHDHAKYTYAVGCLFFRALTCVVVPKIVSDVALACADVVRAHRMFHVRRRVVVLAILTTLLAVVQAMFWGTLFSSYFTGQKYTFHPAALGLNCPWTTNSTSPTVLVWDQSRNALVCDVSSTPTSFLISDDVFQVRLADIKRWKVYASAGTEIQALVHRLFPSNIVLAITRNDVVSVVLFAIALGVALGVYDEDSGSENRIVKVLRELNGVMETMISYVVTVTPIALIPLIVGPLISGTHNYDAFTQLGYFLVAYLAACIMHVCVVLPLLLLLSTCGSPVRFAGFAKEALLYGLACSSSRKSLPVAMRALDKHVAQPKAARFGVIVGTSLNRNGAAIYITLSLVWIFFNAGLQDRFTPVKLVLVGVCSVVCSVAVAPVRSGGVAIVVSLWAMLSGIPTPYAYSLLLVAECIMDPIATTLNMAGNLVVAFIHDDAASSAPSGTTGTNNHARPGQAQRREDTVEAHEVTTSRLTRWFLGAPGPIFGAVVALVIVYALRDVHFHLTVANTIIAAGNLYFRAMECVVIPLAFIDIILNIAEFTHAFRTNRLRWHALGLAVLTTGLAIGQAFFWNEVMGSHFDGGRYVYIELPFMELQCPSSNATSALFLRSDPTTGRMSCAADSTTFYIGDNVFPVKKGLIRRKDYASSGAELQSGVRQLVPSNLFQAFITHNLLSLAMFALMLGVALGFSGKQLGHETNRLRHTLVEVSATLETMLSYIITVTPIAVIPMITGPIFARTHTMNTVFPSLGVYAGVYIAGAAVHLLVVLPIVSAVFSKMSPARFLKTIKEALWYGFASGSSRKSLPVTMRCLDPLVQNRVAARAALKIGTCFNKNGGAFHLALSLMWVFHNSGLKLMLTPVKLVVIAISVLLGSMGVAPVRNGAVPVVLVIFTTLTDLPAPYAYSYLMIAETFIDPISTVMNIMGNAVVAHVVGRQANAPNMFAI</sequence>
<feature type="transmembrane region" description="Helical" evidence="8">
    <location>
        <begin position="321"/>
        <end position="346"/>
    </location>
</feature>
<feature type="transmembrane region" description="Helical" evidence="8">
    <location>
        <begin position="620"/>
        <end position="641"/>
    </location>
</feature>
<keyword evidence="2" id="KW-0813">Transport</keyword>
<keyword evidence="3" id="KW-1003">Cell membrane</keyword>
<dbReference type="AlphaFoldDB" id="A0A1V9Z6L8"/>
<protein>
    <recommendedName>
        <fullName evidence="11">Amino acid transporter</fullName>
    </recommendedName>
</protein>
<feature type="transmembrane region" description="Helical" evidence="8">
    <location>
        <begin position="246"/>
        <end position="264"/>
    </location>
</feature>
<feature type="compositionally biased region" description="Polar residues" evidence="7">
    <location>
        <begin position="510"/>
        <end position="521"/>
    </location>
</feature>
<dbReference type="PANTHER" id="PTHR42865:SF7">
    <property type="entry name" value="PROTON_GLUTAMATE-ASPARTATE SYMPORTER"/>
    <property type="match status" value="1"/>
</dbReference>
<feature type="transmembrane region" description="Helical" evidence="8">
    <location>
        <begin position="734"/>
        <end position="759"/>
    </location>
</feature>
<comment type="caution">
    <text evidence="9">The sequence shown here is derived from an EMBL/GenBank/DDBJ whole genome shotgun (WGS) entry which is preliminary data.</text>
</comment>
<reference evidence="9 10" key="1">
    <citation type="journal article" date="2014" name="Genome Biol. Evol.">
        <title>The secreted proteins of Achlya hypogyna and Thraustotheca clavata identify the ancestral oomycete secretome and reveal gene acquisitions by horizontal gene transfer.</title>
        <authorList>
            <person name="Misner I."/>
            <person name="Blouin N."/>
            <person name="Leonard G."/>
            <person name="Richards T.A."/>
            <person name="Lane C.E."/>
        </authorList>
    </citation>
    <scope>NUCLEOTIDE SEQUENCE [LARGE SCALE GENOMIC DNA]</scope>
    <source>
        <strain evidence="9 10">ATCC 48635</strain>
    </source>
</reference>
<evidence type="ECO:0000256" key="6">
    <source>
        <dbReference type="ARBA" id="ARBA00023136"/>
    </source>
</evidence>
<evidence type="ECO:0000313" key="10">
    <source>
        <dbReference type="Proteomes" id="UP000243579"/>
    </source>
</evidence>
<evidence type="ECO:0000313" key="9">
    <source>
        <dbReference type="EMBL" id="OQR93591.1"/>
    </source>
</evidence>
<feature type="transmembrane region" description="Helical" evidence="8">
    <location>
        <begin position="780"/>
        <end position="801"/>
    </location>
</feature>
<feature type="region of interest" description="Disordered" evidence="7">
    <location>
        <begin position="510"/>
        <end position="532"/>
    </location>
</feature>
<evidence type="ECO:0000256" key="5">
    <source>
        <dbReference type="ARBA" id="ARBA00022989"/>
    </source>
</evidence>
<evidence type="ECO:0000256" key="4">
    <source>
        <dbReference type="ARBA" id="ARBA00022692"/>
    </source>
</evidence>
<dbReference type="PANTHER" id="PTHR42865">
    <property type="entry name" value="PROTON/GLUTAMATE-ASPARTATE SYMPORTER"/>
    <property type="match status" value="1"/>
</dbReference>
<dbReference type="OrthoDB" id="5877963at2759"/>